<dbReference type="PANTHER" id="PTHR35518:SF2">
    <property type="entry name" value="MAINTENANCE OF TELOMERE CAPPING PROTEIN 6"/>
    <property type="match status" value="1"/>
</dbReference>
<dbReference type="KEGG" id="asau:88172720"/>
<name>A0AAX4H7E4_9ASCO</name>
<evidence type="ECO:0000256" key="2">
    <source>
        <dbReference type="ARBA" id="ARBA00022692"/>
    </source>
</evidence>
<dbReference type="AlphaFoldDB" id="A0AAX4H7E4"/>
<comment type="similarity">
    <text evidence="8">Belongs to the MTC6 family.</text>
</comment>
<feature type="transmembrane region" description="Helical" evidence="10">
    <location>
        <begin position="536"/>
        <end position="556"/>
    </location>
</feature>
<keyword evidence="2 10" id="KW-0812">Transmembrane</keyword>
<evidence type="ECO:0000256" key="3">
    <source>
        <dbReference type="ARBA" id="ARBA00022729"/>
    </source>
</evidence>
<evidence type="ECO:0000313" key="13">
    <source>
        <dbReference type="EMBL" id="WPK24382.1"/>
    </source>
</evidence>
<keyword evidence="5 10" id="KW-0472">Membrane</keyword>
<evidence type="ECO:0000256" key="9">
    <source>
        <dbReference type="ARBA" id="ARBA00039865"/>
    </source>
</evidence>
<protein>
    <recommendedName>
        <fullName evidence="9">Maintenance of telomere capping protein 6</fullName>
    </recommendedName>
</protein>
<accession>A0AAX4H7E4</accession>
<dbReference type="GeneID" id="88172720"/>
<organism evidence="13 14">
    <name type="scientific">Australozyma saopauloensis</name>
    <dbReference type="NCBI Taxonomy" id="291208"/>
    <lineage>
        <taxon>Eukaryota</taxon>
        <taxon>Fungi</taxon>
        <taxon>Dikarya</taxon>
        <taxon>Ascomycota</taxon>
        <taxon>Saccharomycotina</taxon>
        <taxon>Pichiomycetes</taxon>
        <taxon>Metschnikowiaceae</taxon>
        <taxon>Australozyma</taxon>
    </lineage>
</organism>
<dbReference type="Pfam" id="PF25506">
    <property type="entry name" value="TIM-barrel_MTC6"/>
    <property type="match status" value="1"/>
</dbReference>
<feature type="signal peptide" evidence="11">
    <location>
        <begin position="1"/>
        <end position="18"/>
    </location>
</feature>
<sequence length="587" mass="65939">MDPLYYLKILLLLSHVHALTHTNWSQLSYAWTDALLPQRDLASSVPVNQLTRVGVSLNRVVFDRLGYSRPALALLLSFLSQSIGVYSLDVYWNEYTNKWQLCPAPIPLNVTWDSLNVANLTWGGLSYLCQVDMLPAEVFTTISSYISQTNTEREANVLQVALMPKTIAKINGSNSSVPQGADFNTSMNAAGNSSLGDFASSCLLYMYMPAMLNITTNANTNNYTALYGSRYPSQLTFLSKLSQRLMVFVLNTPQMPTGNGFKFDEFESDIFFIEESNPQFTPQVALLANLTLARTLERAYREPYDSSFFWDMAHTTEFRMVFDSDAVPFTNKSLLFYAKSGFTPVVNSSAFYFGDLPGVAPNAAAANSINYIVPNSFWSWAPGQPVINYTNTTDVTRKENSDNDNPQWAIFSDAQLSYLCVSVETAGWSVDNCYNRYRYACKNDTDPFSWVISDRLKTYFASVSEDGCPDGTSFNPPRLALEQYSLLALLQSNNVLYPVWIDLNDVYLSGCFVSGGPYAECPYQKVLTTTSLIKRIAPSLVVSLFLIVLILSEHVFTRTPIQTNRTRHWKKTLAQYYKENDFEGVPS</sequence>
<evidence type="ECO:0000259" key="12">
    <source>
        <dbReference type="Pfam" id="PF25506"/>
    </source>
</evidence>
<evidence type="ECO:0000256" key="4">
    <source>
        <dbReference type="ARBA" id="ARBA00022989"/>
    </source>
</evidence>
<comment type="subcellular location">
    <subcellularLocation>
        <location evidence="1">Membrane</location>
        <topology evidence="1">Single-pass type I membrane protein</topology>
    </subcellularLocation>
</comment>
<dbReference type="InterPro" id="IPR057530">
    <property type="entry name" value="TIM-barrel_MTC6"/>
</dbReference>
<dbReference type="InterPro" id="IPR051008">
    <property type="entry name" value="Telomere_Capping_Maintenance"/>
</dbReference>
<dbReference type="Proteomes" id="UP001338582">
    <property type="component" value="Chromosome 2"/>
</dbReference>
<evidence type="ECO:0000256" key="1">
    <source>
        <dbReference type="ARBA" id="ARBA00004479"/>
    </source>
</evidence>
<reference evidence="13 14" key="1">
    <citation type="submission" date="2023-10" db="EMBL/GenBank/DDBJ databases">
        <title>Draft Genome Sequence of Candida saopaulonensis from a very Premature Infant with Sepsis.</title>
        <authorList>
            <person name="Ning Y."/>
            <person name="Dai R."/>
            <person name="Xiao M."/>
            <person name="Xu Y."/>
            <person name="Yan Q."/>
            <person name="Zhang L."/>
        </authorList>
    </citation>
    <scope>NUCLEOTIDE SEQUENCE [LARGE SCALE GENOMIC DNA]</scope>
    <source>
        <strain evidence="13 14">19XY460</strain>
    </source>
</reference>
<proteinExistence type="inferred from homology"/>
<keyword evidence="14" id="KW-1185">Reference proteome</keyword>
<dbReference type="PANTHER" id="PTHR35518">
    <property type="entry name" value="MAINTENANCE OF TELOMOERE CAPPING"/>
    <property type="match status" value="1"/>
</dbReference>
<keyword evidence="4 10" id="KW-1133">Transmembrane helix</keyword>
<comment type="function">
    <text evidence="7">May be involved in telomere capping.</text>
</comment>
<feature type="domain" description="MTC6 partial TIM-barrel" evidence="12">
    <location>
        <begin position="26"/>
        <end position="349"/>
    </location>
</feature>
<gene>
    <name evidence="13" type="ORF">PUMCH_001655</name>
</gene>
<evidence type="ECO:0000256" key="5">
    <source>
        <dbReference type="ARBA" id="ARBA00023136"/>
    </source>
</evidence>
<keyword evidence="3 11" id="KW-0732">Signal</keyword>
<keyword evidence="6" id="KW-0325">Glycoprotein</keyword>
<evidence type="ECO:0000256" key="7">
    <source>
        <dbReference type="ARBA" id="ARBA00037703"/>
    </source>
</evidence>
<evidence type="ECO:0000313" key="14">
    <source>
        <dbReference type="Proteomes" id="UP001338582"/>
    </source>
</evidence>
<feature type="chain" id="PRO_5043825271" description="Maintenance of telomere capping protein 6" evidence="11">
    <location>
        <begin position="19"/>
        <end position="587"/>
    </location>
</feature>
<dbReference type="RefSeq" id="XP_062876765.1">
    <property type="nucleotide sequence ID" value="XM_063020695.1"/>
</dbReference>
<evidence type="ECO:0000256" key="10">
    <source>
        <dbReference type="SAM" id="Phobius"/>
    </source>
</evidence>
<dbReference type="GO" id="GO:0016020">
    <property type="term" value="C:membrane"/>
    <property type="evidence" value="ECO:0007669"/>
    <property type="project" value="UniProtKB-SubCell"/>
</dbReference>
<evidence type="ECO:0000256" key="6">
    <source>
        <dbReference type="ARBA" id="ARBA00023180"/>
    </source>
</evidence>
<evidence type="ECO:0000256" key="11">
    <source>
        <dbReference type="SAM" id="SignalP"/>
    </source>
</evidence>
<dbReference type="EMBL" id="CP138895">
    <property type="protein sequence ID" value="WPK24382.1"/>
    <property type="molecule type" value="Genomic_DNA"/>
</dbReference>
<evidence type="ECO:0000256" key="8">
    <source>
        <dbReference type="ARBA" id="ARBA00038159"/>
    </source>
</evidence>